<dbReference type="InterPro" id="IPR050332">
    <property type="entry name" value="GPCR_2"/>
</dbReference>
<dbReference type="Gene3D" id="3.80.10.10">
    <property type="entry name" value="Ribonuclease Inhibitor"/>
    <property type="match status" value="3"/>
</dbReference>
<dbReference type="SUPFAM" id="SSF81321">
    <property type="entry name" value="Family A G protein-coupled receptor-like"/>
    <property type="match status" value="1"/>
</dbReference>
<dbReference type="GO" id="GO:0007188">
    <property type="term" value="P:adenylate cyclase-modulating G protein-coupled receptor signaling pathway"/>
    <property type="evidence" value="ECO:0007669"/>
    <property type="project" value="TreeGrafter"/>
</dbReference>
<feature type="domain" description="G-protein coupled receptors family 2 profile 2" evidence="14">
    <location>
        <begin position="1057"/>
        <end position="1307"/>
    </location>
</feature>
<dbReference type="PROSITE" id="PS50227">
    <property type="entry name" value="G_PROTEIN_RECEP_F2_3"/>
    <property type="match status" value="1"/>
</dbReference>
<evidence type="ECO:0000256" key="4">
    <source>
        <dbReference type="ARBA" id="ARBA00022692"/>
    </source>
</evidence>
<dbReference type="PRINTS" id="PR00249">
    <property type="entry name" value="GPCRSECRETIN"/>
</dbReference>
<sequence>MEETNFDCLPDDLIIRIFKNVSAEDLCTIYNVSKRFRRLAFDRSLVRHSDFEQCYGTTPSSFTDYIKSNSSMLESLSLNHCYWLTGRCVETAVLKCKNLTQLYLLDIGLSTKQLCKILSSLQKLEALAFTVASVDEFDNNLNASESAQRTMCNIKHLTIHFKVGITPRTEPSISVQFIQKKNSFIEHCRELTSLHVMGHPNLGCGLPKLLLQPNVVKVSNLKNLKHLSLNYAIDPAARIFYYGTLMSVAKLHLKLKTVLNPSANFSSERNMDFWKNFWNSQDDLEYLDLSNISLKNIFPTIFDPGVVKKNLLYLNISQTDSREVGMNLATLGHVCPNLQSLNLKNSQLVYLHKGALEQVGAPIKQQMTFDIEGFSSLVSMCHQIVHLNLSNIHIHEVSGLQKTFVNALTTLTGLRSLALSPCCLRLQDCETREPEDSPGCSQSGKKQAASTVMVQYAKKRRISLHTASTSQPSVLPDSEDTDLDPASTLYPRCKTGLESLTEACPRLSHLELISAGLVRPVIHRGSIGLAPRPCVYVPCVESYALTDAELSYLGRLSNLQYLQLAGLPGIISGSFLSHIAKQCPQLKQLHLSYLGLTAHCIYTNQLCQAFQHFTSLIDLRLEHAYLSIDQLFCRSARKCRSLQRFCVVSKNGSLDPDAVTGLMSELPRLMVLQLFTDSTQTMCKKLMKALKDRFQSTRPALSVTIYPLFDQDTAYVMNKIPTKHLEELTIFSSKICQQPPGQWISRQIILVLGSLGESLVDDHPRAIERHQADIRITGRYFGIIIPENIPRNTHISASRMSALFSWSRGCLEENLPMERLYHALITILCLCLVVVKSEYCRVRSNNNLSDVAYRQTTCTLCYNYLVKSHDKPQFRSSPASEGICLNHTRRNEIVCPTHDNQTTMDYVCSTLSTSKCVQWTACCVSAWECCLSHKQENTSRRAAVGQCPGTWDGWLCWDRSPAGSVVSQACPSFLKYSSADARAVKNCTEGGTWWSDVTVGEHTDYSQCLSGRGLQDKIDFFKKVTVVRISVNSVGLVLFSCRSSIRIFSDRELQTCSYVLLCSSIGILLFYRQLRIQQRIKLHVHLFLSLLVRGVLELCWDVAIRYRRLEQGSQGTDDLGCKFLYIMNRFGWSAPFFWMLCEGFFLHRLLIKTFERQKTLIYYYIFGWGTPVILILVYLGIKIETSKSSPSSSTDYCWLDTASSAETGLYWIIFAPTILCLVLNLVFFINILRILIRQVRTLPSEPSNFRKALKATFILIPLFGLHQFFLIYQPTADEDGYEFFQMVGGVINNAQGIMVALIFCFLNGEVISHIKSSYDNVRLQQSIDRRRSLTSQTNTRRFSASSVNIHQNGLPYVSSFHDLNDTLKLAEKNNIPMEEIHADGMVNHGCETIETKENGHVQ</sequence>
<evidence type="ECO:0000256" key="3">
    <source>
        <dbReference type="ARBA" id="ARBA00022475"/>
    </source>
</evidence>
<dbReference type="InterPro" id="IPR001879">
    <property type="entry name" value="GPCR_2_extracellular_dom"/>
</dbReference>
<dbReference type="GO" id="GO:0008528">
    <property type="term" value="F:G protein-coupled peptide receptor activity"/>
    <property type="evidence" value="ECO:0007669"/>
    <property type="project" value="TreeGrafter"/>
</dbReference>
<evidence type="ECO:0000259" key="14">
    <source>
        <dbReference type="PROSITE" id="PS50261"/>
    </source>
</evidence>
<dbReference type="InterPro" id="IPR017983">
    <property type="entry name" value="GPCR_2_secretin-like_CS"/>
</dbReference>
<dbReference type="SUPFAM" id="SSF52047">
    <property type="entry name" value="RNI-like"/>
    <property type="match status" value="2"/>
</dbReference>
<comment type="subcellular location">
    <subcellularLocation>
        <location evidence="1">Cell membrane</location>
        <topology evidence="1">Multi-pass membrane protein</topology>
    </subcellularLocation>
</comment>
<evidence type="ECO:0000313" key="16">
    <source>
        <dbReference type="Proteomes" id="UP000005408"/>
    </source>
</evidence>
<dbReference type="SUPFAM" id="SSF81383">
    <property type="entry name" value="F-box domain"/>
    <property type="match status" value="1"/>
</dbReference>
<evidence type="ECO:0000256" key="11">
    <source>
        <dbReference type="SAM" id="Phobius"/>
    </source>
</evidence>
<keyword evidence="4 11" id="KW-0812">Transmembrane</keyword>
<dbReference type="InterPro" id="IPR017981">
    <property type="entry name" value="GPCR_2-like_7TM"/>
</dbReference>
<dbReference type="InterPro" id="IPR001810">
    <property type="entry name" value="F-box_dom"/>
</dbReference>
<proteinExistence type="inferred from homology"/>
<feature type="transmembrane region" description="Helical" evidence="11">
    <location>
        <begin position="1252"/>
        <end position="1271"/>
    </location>
</feature>
<dbReference type="SMART" id="SM00256">
    <property type="entry name" value="FBOX"/>
    <property type="match status" value="1"/>
</dbReference>
<keyword evidence="3" id="KW-1003">Cell membrane</keyword>
<feature type="transmembrane region" description="Helical" evidence="11">
    <location>
        <begin position="1283"/>
        <end position="1306"/>
    </location>
</feature>
<dbReference type="SUPFAM" id="SSF111418">
    <property type="entry name" value="Hormone receptor domain"/>
    <property type="match status" value="1"/>
</dbReference>
<feature type="transmembrane region" description="Helical" evidence="11">
    <location>
        <begin position="1208"/>
        <end position="1232"/>
    </location>
</feature>
<feature type="transmembrane region" description="Helical" evidence="11">
    <location>
        <begin position="1086"/>
        <end position="1106"/>
    </location>
</feature>
<evidence type="ECO:0000256" key="1">
    <source>
        <dbReference type="ARBA" id="ARBA00004651"/>
    </source>
</evidence>
<feature type="transmembrane region" description="Helical" evidence="11">
    <location>
        <begin position="1161"/>
        <end position="1181"/>
    </location>
</feature>
<dbReference type="PROSITE" id="PS50261">
    <property type="entry name" value="G_PROTEIN_RECEP_F2_4"/>
    <property type="match status" value="1"/>
</dbReference>
<keyword evidence="9" id="KW-0325">Glycoprotein</keyword>
<reference evidence="15" key="1">
    <citation type="submission" date="2022-08" db="UniProtKB">
        <authorList>
            <consortium name="EnsemblMetazoa"/>
        </authorList>
    </citation>
    <scope>IDENTIFICATION</scope>
    <source>
        <strain evidence="15">05x7-T-G4-1.051#20</strain>
    </source>
</reference>
<protein>
    <submittedName>
        <fullName evidence="15">Uncharacterized protein</fullName>
    </submittedName>
</protein>
<dbReference type="Gene3D" id="4.10.1240.10">
    <property type="entry name" value="GPCR, family 2, extracellular hormone receptor domain"/>
    <property type="match status" value="1"/>
</dbReference>
<feature type="transmembrane region" description="Helical" evidence="11">
    <location>
        <begin position="1057"/>
        <end position="1074"/>
    </location>
</feature>
<dbReference type="Pfam" id="PF02793">
    <property type="entry name" value="HRM"/>
    <property type="match status" value="1"/>
</dbReference>
<dbReference type="Proteomes" id="UP000005408">
    <property type="component" value="Unassembled WGS sequence"/>
</dbReference>
<evidence type="ECO:0000313" key="15">
    <source>
        <dbReference type="EnsemblMetazoa" id="G32723.3:cds"/>
    </source>
</evidence>
<dbReference type="InterPro" id="IPR036445">
    <property type="entry name" value="GPCR_2_extracell_dom_sf"/>
</dbReference>
<dbReference type="Pfam" id="PF19729">
    <property type="entry name" value="LRR_FBXL18"/>
    <property type="match status" value="2"/>
</dbReference>
<dbReference type="Pfam" id="PF12937">
    <property type="entry name" value="F-box-like"/>
    <property type="match status" value="1"/>
</dbReference>
<feature type="transmembrane region" description="Helical" evidence="11">
    <location>
        <begin position="1126"/>
        <end position="1149"/>
    </location>
</feature>
<dbReference type="InterPro" id="IPR036047">
    <property type="entry name" value="F-box-like_dom_sf"/>
</dbReference>
<dbReference type="InterPro" id="IPR000832">
    <property type="entry name" value="GPCR_2_secretin-like"/>
</dbReference>
<evidence type="ECO:0000256" key="5">
    <source>
        <dbReference type="ARBA" id="ARBA00022989"/>
    </source>
</evidence>
<dbReference type="PROSITE" id="PS50181">
    <property type="entry name" value="FBOX"/>
    <property type="match status" value="1"/>
</dbReference>
<dbReference type="GO" id="GO:0007166">
    <property type="term" value="P:cell surface receptor signaling pathway"/>
    <property type="evidence" value="ECO:0007669"/>
    <property type="project" value="InterPro"/>
</dbReference>
<evidence type="ECO:0000256" key="7">
    <source>
        <dbReference type="ARBA" id="ARBA00023136"/>
    </source>
</evidence>
<keyword evidence="16" id="KW-1185">Reference proteome</keyword>
<feature type="domain" description="F-box" evidence="12">
    <location>
        <begin position="3"/>
        <end position="49"/>
    </location>
</feature>
<dbReference type="SMART" id="SM00008">
    <property type="entry name" value="HormR"/>
    <property type="match status" value="1"/>
</dbReference>
<feature type="domain" description="G-protein coupled receptors family 2 profile 1" evidence="13">
    <location>
        <begin position="929"/>
        <end position="1012"/>
    </location>
</feature>
<evidence type="ECO:0000256" key="2">
    <source>
        <dbReference type="ARBA" id="ARBA00005314"/>
    </source>
</evidence>
<organism evidence="15 16">
    <name type="scientific">Magallana gigas</name>
    <name type="common">Pacific oyster</name>
    <name type="synonym">Crassostrea gigas</name>
    <dbReference type="NCBI Taxonomy" id="29159"/>
    <lineage>
        <taxon>Eukaryota</taxon>
        <taxon>Metazoa</taxon>
        <taxon>Spiralia</taxon>
        <taxon>Lophotrochozoa</taxon>
        <taxon>Mollusca</taxon>
        <taxon>Bivalvia</taxon>
        <taxon>Autobranchia</taxon>
        <taxon>Pteriomorphia</taxon>
        <taxon>Ostreida</taxon>
        <taxon>Ostreoidea</taxon>
        <taxon>Ostreidae</taxon>
        <taxon>Magallana</taxon>
    </lineage>
</organism>
<dbReference type="GO" id="GO:0005886">
    <property type="term" value="C:plasma membrane"/>
    <property type="evidence" value="ECO:0007669"/>
    <property type="project" value="UniProtKB-SubCell"/>
</dbReference>
<dbReference type="EnsemblMetazoa" id="G32723.3">
    <property type="protein sequence ID" value="G32723.3:cds"/>
    <property type="gene ID" value="G32723"/>
</dbReference>
<dbReference type="CDD" id="cd15041">
    <property type="entry name" value="7tmB1_hormone_R"/>
    <property type="match status" value="1"/>
</dbReference>
<keyword evidence="5 11" id="KW-1133">Transmembrane helix</keyword>
<accession>A0A8W8MF85</accession>
<dbReference type="PROSITE" id="PS00649">
    <property type="entry name" value="G_PROTEIN_RECEP_F2_1"/>
    <property type="match status" value="1"/>
</dbReference>
<keyword evidence="6" id="KW-0297">G-protein coupled receptor</keyword>
<keyword evidence="8" id="KW-0675">Receptor</keyword>
<evidence type="ECO:0000256" key="10">
    <source>
        <dbReference type="ARBA" id="ARBA00023224"/>
    </source>
</evidence>
<comment type="similarity">
    <text evidence="2">Belongs to the G-protein coupled receptor 2 family.</text>
</comment>
<evidence type="ECO:0000256" key="8">
    <source>
        <dbReference type="ARBA" id="ARBA00023170"/>
    </source>
</evidence>
<dbReference type="InterPro" id="IPR045627">
    <property type="entry name" value="FBXL18_LRR"/>
</dbReference>
<evidence type="ECO:0000256" key="6">
    <source>
        <dbReference type="ARBA" id="ARBA00023040"/>
    </source>
</evidence>
<keyword evidence="10" id="KW-0807">Transducer</keyword>
<dbReference type="Pfam" id="PF00002">
    <property type="entry name" value="7tm_2"/>
    <property type="match status" value="1"/>
</dbReference>
<keyword evidence="7 11" id="KW-0472">Membrane</keyword>
<dbReference type="Gene3D" id="1.20.1070.10">
    <property type="entry name" value="Rhodopsin 7-helix transmembrane proteins"/>
    <property type="match status" value="1"/>
</dbReference>
<dbReference type="InterPro" id="IPR032675">
    <property type="entry name" value="LRR_dom_sf"/>
</dbReference>
<evidence type="ECO:0000259" key="13">
    <source>
        <dbReference type="PROSITE" id="PS50227"/>
    </source>
</evidence>
<dbReference type="GO" id="GO:0031146">
    <property type="term" value="P:SCF-dependent proteasomal ubiquitin-dependent protein catabolic process"/>
    <property type="evidence" value="ECO:0007669"/>
    <property type="project" value="InterPro"/>
</dbReference>
<evidence type="ECO:0000256" key="9">
    <source>
        <dbReference type="ARBA" id="ARBA00023180"/>
    </source>
</evidence>
<dbReference type="PANTHER" id="PTHR45620:SF42">
    <property type="entry name" value="G-PROTEIN COUPLED RECEPTOR SEB-2"/>
    <property type="match status" value="1"/>
</dbReference>
<evidence type="ECO:0000259" key="12">
    <source>
        <dbReference type="PROSITE" id="PS50181"/>
    </source>
</evidence>
<name>A0A8W8MF85_MAGGI</name>
<dbReference type="PANTHER" id="PTHR45620">
    <property type="entry name" value="PDF RECEPTOR-LIKE PROTEIN-RELATED"/>
    <property type="match status" value="1"/>
</dbReference>